<evidence type="ECO:0000256" key="10">
    <source>
        <dbReference type="SAM" id="MobiDB-lite"/>
    </source>
</evidence>
<evidence type="ECO:0000256" key="5">
    <source>
        <dbReference type="ARBA" id="ARBA00022552"/>
    </source>
</evidence>
<dbReference type="InterPro" id="IPR009000">
    <property type="entry name" value="Transl_B-barrel_sf"/>
</dbReference>
<feature type="compositionally biased region" description="Basic and acidic residues" evidence="10">
    <location>
        <begin position="491"/>
        <end position="519"/>
    </location>
</feature>
<feature type="region of interest" description="Disordered" evidence="10">
    <location>
        <begin position="383"/>
        <end position="599"/>
    </location>
</feature>
<evidence type="ECO:0000256" key="1">
    <source>
        <dbReference type="ARBA" id="ARBA00004123"/>
    </source>
</evidence>
<name>A0A9N9Q456_9HELO</name>
<dbReference type="SUPFAM" id="SSF50447">
    <property type="entry name" value="Translation proteins"/>
    <property type="match status" value="1"/>
</dbReference>
<keyword evidence="6" id="KW-0597">Phosphoprotein</keyword>
<comment type="caution">
    <text evidence="11">The sequence shown here is derived from an EMBL/GenBank/DDBJ whole genome shotgun (WGS) entry which is preliminary data.</text>
</comment>
<dbReference type="Pfam" id="PF04410">
    <property type="entry name" value="Gar1"/>
    <property type="match status" value="1"/>
</dbReference>
<proteinExistence type="inferred from homology"/>
<keyword evidence="8" id="KW-0539">Nucleus</keyword>
<keyword evidence="7" id="KW-0694">RNA-binding</keyword>
<dbReference type="Proteomes" id="UP000701801">
    <property type="component" value="Unassembled WGS sequence"/>
</dbReference>
<dbReference type="AlphaFoldDB" id="A0A9N9Q456"/>
<organism evidence="11 12">
    <name type="scientific">Hymenoscyphus albidus</name>
    <dbReference type="NCBI Taxonomy" id="595503"/>
    <lineage>
        <taxon>Eukaryota</taxon>
        <taxon>Fungi</taxon>
        <taxon>Dikarya</taxon>
        <taxon>Ascomycota</taxon>
        <taxon>Pezizomycotina</taxon>
        <taxon>Leotiomycetes</taxon>
        <taxon>Helotiales</taxon>
        <taxon>Helotiaceae</taxon>
        <taxon>Hymenoscyphus</taxon>
    </lineage>
</organism>
<dbReference type="GO" id="GO:0003723">
    <property type="term" value="F:RNA binding"/>
    <property type="evidence" value="ECO:0007669"/>
    <property type="project" value="UniProtKB-KW"/>
</dbReference>
<dbReference type="GO" id="GO:0005732">
    <property type="term" value="C:sno(s)RNA-containing ribonucleoprotein complex"/>
    <property type="evidence" value="ECO:0007669"/>
    <property type="project" value="InterPro"/>
</dbReference>
<feature type="region of interest" description="Disordered" evidence="10">
    <location>
        <begin position="617"/>
        <end position="669"/>
    </location>
</feature>
<reference evidence="11" key="1">
    <citation type="submission" date="2021-07" db="EMBL/GenBank/DDBJ databases">
        <authorList>
            <person name="Durling M."/>
        </authorList>
    </citation>
    <scope>NUCLEOTIDE SEQUENCE</scope>
</reference>
<keyword evidence="4" id="KW-0690">Ribosome biogenesis</keyword>
<comment type="subcellular location">
    <subcellularLocation>
        <location evidence="1">Nucleus</location>
    </subcellularLocation>
</comment>
<gene>
    <name evidence="11" type="ORF">HYALB_00011605</name>
</gene>
<dbReference type="GO" id="GO:0001522">
    <property type="term" value="P:pseudouridine synthesis"/>
    <property type="evidence" value="ECO:0007669"/>
    <property type="project" value="InterPro"/>
</dbReference>
<dbReference type="PANTHER" id="PTHR31633:SF1">
    <property type="entry name" value="H_ACA RIBONUCLEOPROTEIN COMPLEX NON-CORE SUBUNIT NAF1"/>
    <property type="match status" value="1"/>
</dbReference>
<feature type="compositionally biased region" description="Pro residues" evidence="10">
    <location>
        <begin position="584"/>
        <end position="598"/>
    </location>
</feature>
<dbReference type="EMBL" id="CAJVRM010000294">
    <property type="protein sequence ID" value="CAG8979035.1"/>
    <property type="molecule type" value="Genomic_DNA"/>
</dbReference>
<accession>A0A9N9Q456</accession>
<feature type="region of interest" description="Disordered" evidence="10">
    <location>
        <begin position="151"/>
        <end position="250"/>
    </location>
</feature>
<dbReference type="OrthoDB" id="21550at2759"/>
<feature type="compositionally biased region" description="Low complexity" evidence="10">
    <location>
        <begin position="634"/>
        <end position="660"/>
    </location>
</feature>
<dbReference type="FunFam" id="2.40.10.230:FF:000002">
    <property type="entry name" value="H/ACA ribonucleoprotein complex non-core subunit NAF1"/>
    <property type="match status" value="1"/>
</dbReference>
<feature type="compositionally biased region" description="Acidic residues" evidence="10">
    <location>
        <begin position="195"/>
        <end position="213"/>
    </location>
</feature>
<dbReference type="InterPro" id="IPR040309">
    <property type="entry name" value="Naf1"/>
</dbReference>
<evidence type="ECO:0000256" key="6">
    <source>
        <dbReference type="ARBA" id="ARBA00022553"/>
    </source>
</evidence>
<evidence type="ECO:0000313" key="12">
    <source>
        <dbReference type="Proteomes" id="UP000701801"/>
    </source>
</evidence>
<evidence type="ECO:0000256" key="9">
    <source>
        <dbReference type="ARBA" id="ARBA00076743"/>
    </source>
</evidence>
<evidence type="ECO:0000256" key="2">
    <source>
        <dbReference type="ARBA" id="ARBA00009801"/>
    </source>
</evidence>
<evidence type="ECO:0000256" key="4">
    <source>
        <dbReference type="ARBA" id="ARBA00022517"/>
    </source>
</evidence>
<evidence type="ECO:0000256" key="8">
    <source>
        <dbReference type="ARBA" id="ARBA00023242"/>
    </source>
</evidence>
<dbReference type="GO" id="GO:0005634">
    <property type="term" value="C:nucleus"/>
    <property type="evidence" value="ECO:0007669"/>
    <property type="project" value="UniProtKB-SubCell"/>
</dbReference>
<dbReference type="Gene3D" id="2.40.10.230">
    <property type="entry name" value="Probable tRNA pseudouridine synthase domain"/>
    <property type="match status" value="1"/>
</dbReference>
<dbReference type="PANTHER" id="PTHR31633">
    <property type="entry name" value="H/ACA RIBONUCLEOPROTEIN COMPLEX NON-CORE SUBUNIT NAF1"/>
    <property type="match status" value="1"/>
</dbReference>
<feature type="compositionally biased region" description="Polar residues" evidence="10">
    <location>
        <begin position="528"/>
        <end position="546"/>
    </location>
</feature>
<evidence type="ECO:0000313" key="11">
    <source>
        <dbReference type="EMBL" id="CAG8979035.1"/>
    </source>
</evidence>
<feature type="compositionally biased region" description="Polar residues" evidence="10">
    <location>
        <begin position="164"/>
        <end position="175"/>
    </location>
</feature>
<protein>
    <recommendedName>
        <fullName evidence="3">H/ACA ribonucleoprotein complex non-core subunit NAF1</fullName>
    </recommendedName>
    <alternativeName>
        <fullName evidence="9">Nuclear assembly factor 1</fullName>
    </alternativeName>
</protein>
<dbReference type="GO" id="GO:0006364">
    <property type="term" value="P:rRNA processing"/>
    <property type="evidence" value="ECO:0007669"/>
    <property type="project" value="UniProtKB-KW"/>
</dbReference>
<dbReference type="InterPro" id="IPR038664">
    <property type="entry name" value="Gar1/Naf1_Cbf5-bd_sf"/>
</dbReference>
<dbReference type="InterPro" id="IPR007504">
    <property type="entry name" value="H/ACA_rnp_Gar1/Naf1"/>
</dbReference>
<comment type="similarity">
    <text evidence="2">Belongs to the NAF1 family.</text>
</comment>
<evidence type="ECO:0000256" key="3">
    <source>
        <dbReference type="ARBA" id="ARBA00021438"/>
    </source>
</evidence>
<feature type="compositionally biased region" description="Acidic residues" evidence="10">
    <location>
        <begin position="383"/>
        <end position="396"/>
    </location>
</feature>
<sequence>MSNPALDSEKMDLDKSAVRIPTGTDIVMENKEQHLHEKHSEVPEASVAAPAEKVIVEAMTEEKATEIIAEVPPSPPLTSALEALIGGLDPIIVDTPVNDASVKPAVAIEPAPVEAPIEEANPSADMIMDNAQPMNIDSVRERCEEIKVKTEKTADVDEAESLLRASQPTMFSTPTDIPEAEHPEWEADSSPYESSSDDSSSDDSSSDESDEEGGGYKLLSPEEQARILMEGDGGSDDEGGKKGGSGAGAQLRTKNEIADVVVPKPDVTITPEMPISQLGWVETTVENTILIKAQTSGEYKVLESGSVLCLENRTVIGVVAETIGRVQQPFYSVMFTNAAELAEAGMVIGTKIFYSENHSTYVFTQALKAFKGSDASNLHDEEVGAEEMEFSDDEAEAEHKRKVKQQRLERRGGKQNGGPSRGGHPLQQQHTPYDASKGISYDDADDDGPYKPLTRPAGFAESVGRSEAPQEGQYGMNGNPHAQGHFRGRGRGGDRARSDRGRGRGDRGRGRGGNIDRRGGGYSLGPQGRSSNGHPPAQNLQNFSPAPQQPAFATPGGQFPTFPQLPYMPTPVGQGNAEYSPNQPQLPPNWVPPPPPAPVQWQQFQQAFANMQNMQNLQNQNGWPANPQAGAFVNPAFFQPPAGAPNANANSNPNPNQWNQRSRGRGRGS</sequence>
<dbReference type="GO" id="GO:0000493">
    <property type="term" value="P:box H/ACA snoRNP assembly"/>
    <property type="evidence" value="ECO:0007669"/>
    <property type="project" value="InterPro"/>
</dbReference>
<keyword evidence="12" id="KW-1185">Reference proteome</keyword>
<keyword evidence="5" id="KW-0698">rRNA processing</keyword>
<evidence type="ECO:0000256" key="7">
    <source>
        <dbReference type="ARBA" id="ARBA00022884"/>
    </source>
</evidence>